<evidence type="ECO:0000256" key="3">
    <source>
        <dbReference type="ARBA" id="ARBA00022722"/>
    </source>
</evidence>
<sequence>MKARFSALAWEDYEYWQQTDHKILRRINDLIADIQKHPTQGIGRPLPLREKLAGCWVRRISAEHRLVYCEMGGEVVLLQLRQHYRKPDHSTE</sequence>
<dbReference type="SUPFAM" id="SSF143011">
    <property type="entry name" value="RelE-like"/>
    <property type="match status" value="1"/>
</dbReference>
<dbReference type="GO" id="GO:0006401">
    <property type="term" value="P:RNA catabolic process"/>
    <property type="evidence" value="ECO:0007669"/>
    <property type="project" value="InterPro"/>
</dbReference>
<evidence type="ECO:0000256" key="6">
    <source>
        <dbReference type="ARBA" id="ARBA00030388"/>
    </source>
</evidence>
<dbReference type="GO" id="GO:0004519">
    <property type="term" value="F:endonuclease activity"/>
    <property type="evidence" value="ECO:0007669"/>
    <property type="project" value="UniProtKB-KW"/>
</dbReference>
<dbReference type="OrthoDB" id="9801102at2"/>
<dbReference type="NCBIfam" id="TIGR02116">
    <property type="entry name" value="toxin_Txe_YoeB"/>
    <property type="match status" value="1"/>
</dbReference>
<dbReference type="FunCoup" id="A0A146G2C4">
    <property type="interactions" value="8"/>
</dbReference>
<keyword evidence="5" id="KW-0378">Hydrolase</keyword>
<evidence type="ECO:0000256" key="2">
    <source>
        <dbReference type="ARBA" id="ARBA00022649"/>
    </source>
</evidence>
<dbReference type="Gene3D" id="3.30.2310.20">
    <property type="entry name" value="RelE-like"/>
    <property type="match status" value="1"/>
</dbReference>
<dbReference type="Proteomes" id="UP000076023">
    <property type="component" value="Unassembled WGS sequence"/>
</dbReference>
<dbReference type="Pfam" id="PF06769">
    <property type="entry name" value="YoeB_toxin"/>
    <property type="match status" value="1"/>
</dbReference>
<dbReference type="InterPro" id="IPR035093">
    <property type="entry name" value="RelE/ParE_toxin_dom_sf"/>
</dbReference>
<dbReference type="PANTHER" id="PTHR38039:SF1">
    <property type="entry name" value="TOXIN YOEB"/>
    <property type="match status" value="1"/>
</dbReference>
<organism evidence="7 8">
    <name type="scientific">Terrimicrobium sacchariphilum</name>
    <dbReference type="NCBI Taxonomy" id="690879"/>
    <lineage>
        <taxon>Bacteria</taxon>
        <taxon>Pseudomonadati</taxon>
        <taxon>Verrucomicrobiota</taxon>
        <taxon>Terrimicrobiia</taxon>
        <taxon>Terrimicrobiales</taxon>
        <taxon>Terrimicrobiaceae</taxon>
        <taxon>Terrimicrobium</taxon>
    </lineage>
</organism>
<dbReference type="InterPro" id="IPR009614">
    <property type="entry name" value="YoeB_toxin"/>
</dbReference>
<dbReference type="RefSeq" id="WP_075077544.1">
    <property type="nucleotide sequence ID" value="NZ_BDCO01000002.1"/>
</dbReference>
<dbReference type="InParanoid" id="A0A146G2C4"/>
<dbReference type="STRING" id="690879.TSACC_246"/>
<dbReference type="GO" id="GO:0045892">
    <property type="term" value="P:negative regulation of DNA-templated transcription"/>
    <property type="evidence" value="ECO:0007669"/>
    <property type="project" value="TreeGrafter"/>
</dbReference>
<proteinExistence type="inferred from homology"/>
<protein>
    <recommendedName>
        <fullName evidence="6">Putative mRNA interferase YoeB</fullName>
    </recommendedName>
</protein>
<accession>A0A146G2C4</accession>
<comment type="caution">
    <text evidence="7">The sequence shown here is derived from an EMBL/GenBank/DDBJ whole genome shotgun (WGS) entry which is preliminary data.</text>
</comment>
<name>A0A146G2C4_TERSA</name>
<dbReference type="GO" id="GO:0016787">
    <property type="term" value="F:hydrolase activity"/>
    <property type="evidence" value="ECO:0007669"/>
    <property type="project" value="UniProtKB-KW"/>
</dbReference>
<gene>
    <name evidence="7" type="ORF">TSACC_246</name>
</gene>
<dbReference type="AlphaFoldDB" id="A0A146G2C4"/>
<reference evidence="8" key="1">
    <citation type="journal article" date="2017" name="Genome Announc.">
        <title>Draft Genome Sequence of Terrimicrobium sacchariphilum NM-5T, a Facultative Anaerobic Soil Bacterium of the Class Spartobacteria.</title>
        <authorList>
            <person name="Qiu Y.L."/>
            <person name="Tourlousse D.M."/>
            <person name="Matsuura N."/>
            <person name="Ohashi A."/>
            <person name="Sekiguchi Y."/>
        </authorList>
    </citation>
    <scope>NUCLEOTIDE SEQUENCE [LARGE SCALE GENOMIC DNA]</scope>
    <source>
        <strain evidence="8">NM-5</strain>
    </source>
</reference>
<evidence type="ECO:0000256" key="1">
    <source>
        <dbReference type="ARBA" id="ARBA00008172"/>
    </source>
</evidence>
<comment type="similarity">
    <text evidence="1">Belongs to the YoeB family.</text>
</comment>
<dbReference type="PANTHER" id="PTHR38039">
    <property type="entry name" value="TOXIN YOEB"/>
    <property type="match status" value="1"/>
</dbReference>
<evidence type="ECO:0000313" key="8">
    <source>
        <dbReference type="Proteomes" id="UP000076023"/>
    </source>
</evidence>
<keyword evidence="2" id="KW-1277">Toxin-antitoxin system</keyword>
<keyword evidence="8" id="KW-1185">Reference proteome</keyword>
<evidence type="ECO:0000256" key="5">
    <source>
        <dbReference type="ARBA" id="ARBA00022801"/>
    </source>
</evidence>
<dbReference type="EMBL" id="BDCO01000002">
    <property type="protein sequence ID" value="GAT31652.1"/>
    <property type="molecule type" value="Genomic_DNA"/>
</dbReference>
<evidence type="ECO:0000256" key="4">
    <source>
        <dbReference type="ARBA" id="ARBA00022759"/>
    </source>
</evidence>
<evidence type="ECO:0000313" key="7">
    <source>
        <dbReference type="EMBL" id="GAT31652.1"/>
    </source>
</evidence>
<keyword evidence="4" id="KW-0255">Endonuclease</keyword>
<keyword evidence="3" id="KW-0540">Nuclease</keyword>